<evidence type="ECO:0000313" key="4">
    <source>
        <dbReference type="Proteomes" id="UP001153069"/>
    </source>
</evidence>
<keyword evidence="4" id="KW-1185">Reference proteome</keyword>
<evidence type="ECO:0000259" key="2">
    <source>
        <dbReference type="SMART" id="SM01117"/>
    </source>
</evidence>
<dbReference type="Gene3D" id="3.10.120.10">
    <property type="entry name" value="Cytochrome b5-like heme/steroid binding domain"/>
    <property type="match status" value="1"/>
</dbReference>
<dbReference type="OrthoDB" id="547796at2759"/>
<dbReference type="EMBL" id="CAICTM010000076">
    <property type="protein sequence ID" value="CAB9500168.1"/>
    <property type="molecule type" value="Genomic_DNA"/>
</dbReference>
<dbReference type="InterPro" id="IPR050577">
    <property type="entry name" value="MAPR/NEUFC/NENF-like"/>
</dbReference>
<dbReference type="InterPro" id="IPR001199">
    <property type="entry name" value="Cyt_B5-like_heme/steroid-bd"/>
</dbReference>
<dbReference type="AlphaFoldDB" id="A0A9N8H305"/>
<dbReference type="SMART" id="SM01117">
    <property type="entry name" value="Cyt-b5"/>
    <property type="match status" value="1"/>
</dbReference>
<accession>A0A9N8H305</accession>
<reference evidence="3" key="1">
    <citation type="submission" date="2020-06" db="EMBL/GenBank/DDBJ databases">
        <authorList>
            <consortium name="Plant Systems Biology data submission"/>
        </authorList>
    </citation>
    <scope>NUCLEOTIDE SEQUENCE</scope>
    <source>
        <strain evidence="3">D6</strain>
    </source>
</reference>
<dbReference type="GO" id="GO:0012505">
    <property type="term" value="C:endomembrane system"/>
    <property type="evidence" value="ECO:0007669"/>
    <property type="project" value="TreeGrafter"/>
</dbReference>
<dbReference type="InterPro" id="IPR036400">
    <property type="entry name" value="Cyt_B5-like_heme/steroid_sf"/>
</dbReference>
<proteinExistence type="inferred from homology"/>
<evidence type="ECO:0000256" key="1">
    <source>
        <dbReference type="ARBA" id="ARBA00038357"/>
    </source>
</evidence>
<name>A0A9N8H305_9STRA</name>
<dbReference type="PANTHER" id="PTHR10281">
    <property type="entry name" value="MEMBRANE-ASSOCIATED PROGESTERONE RECEPTOR COMPONENT-RELATED"/>
    <property type="match status" value="1"/>
</dbReference>
<sequence length="147" mass="16821">MREEQEAIYNAYQEQRAREAYIEPKEFWTESELAPYNGEQDEDGPILMAADGLVFNVYKGRNFYGSGGEYHLFAGRDATRLLARTMTEEETEEEAQKPLTLGERAALAGWMFTLKNKYEIVGQLKGFDPSMTSMKEGVSSTWKDPRL</sequence>
<dbReference type="SUPFAM" id="SSF55856">
    <property type="entry name" value="Cytochrome b5-like heme/steroid binding domain"/>
    <property type="match status" value="1"/>
</dbReference>
<dbReference type="PANTHER" id="PTHR10281:SF76">
    <property type="entry name" value="CALCUTTA CUP-RELATED"/>
    <property type="match status" value="1"/>
</dbReference>
<comment type="caution">
    <text evidence="3">The sequence shown here is derived from an EMBL/GenBank/DDBJ whole genome shotgun (WGS) entry which is preliminary data.</text>
</comment>
<organism evidence="3 4">
    <name type="scientific">Seminavis robusta</name>
    <dbReference type="NCBI Taxonomy" id="568900"/>
    <lineage>
        <taxon>Eukaryota</taxon>
        <taxon>Sar</taxon>
        <taxon>Stramenopiles</taxon>
        <taxon>Ochrophyta</taxon>
        <taxon>Bacillariophyta</taxon>
        <taxon>Bacillariophyceae</taxon>
        <taxon>Bacillariophycidae</taxon>
        <taxon>Naviculales</taxon>
        <taxon>Naviculaceae</taxon>
        <taxon>Seminavis</taxon>
    </lineage>
</organism>
<feature type="domain" description="Cytochrome b5 heme-binding" evidence="2">
    <location>
        <begin position="28"/>
        <end position="105"/>
    </location>
</feature>
<gene>
    <name evidence="3" type="ORF">SEMRO_77_G042040.1</name>
</gene>
<dbReference type="Pfam" id="PF00173">
    <property type="entry name" value="Cyt-b5"/>
    <property type="match status" value="1"/>
</dbReference>
<dbReference type="GO" id="GO:0016020">
    <property type="term" value="C:membrane"/>
    <property type="evidence" value="ECO:0007669"/>
    <property type="project" value="TreeGrafter"/>
</dbReference>
<protein>
    <submittedName>
        <fullName evidence="3">Membrane steroid-binding protein 2</fullName>
    </submittedName>
</protein>
<evidence type="ECO:0000313" key="3">
    <source>
        <dbReference type="EMBL" id="CAB9500168.1"/>
    </source>
</evidence>
<comment type="similarity">
    <text evidence="1">Belongs to the cytochrome b5 family. MAPR subfamily.</text>
</comment>
<dbReference type="Proteomes" id="UP001153069">
    <property type="component" value="Unassembled WGS sequence"/>
</dbReference>